<feature type="transmembrane region" description="Helical" evidence="1">
    <location>
        <begin position="38"/>
        <end position="59"/>
    </location>
</feature>
<reference evidence="2 3" key="1">
    <citation type="submission" date="2018-10" db="EMBL/GenBank/DDBJ databases">
        <title>Phylogenomics of Brevibacillus.</title>
        <authorList>
            <person name="Dunlap C."/>
        </authorList>
    </citation>
    <scope>NUCLEOTIDE SEQUENCE [LARGE SCALE GENOMIC DNA]</scope>
    <source>
        <strain evidence="2 3">JCM 12215</strain>
    </source>
</reference>
<dbReference type="OrthoDB" id="120091at2"/>
<comment type="caution">
    <text evidence="2">The sequence shown here is derived from an EMBL/GenBank/DDBJ whole genome shotgun (WGS) entry which is preliminary data.</text>
</comment>
<keyword evidence="1" id="KW-1133">Transmembrane helix</keyword>
<dbReference type="PANTHER" id="PTHR39164:SF1">
    <property type="entry name" value="PROTEIN CCDC"/>
    <property type="match status" value="1"/>
</dbReference>
<dbReference type="RefSeq" id="WP_122909604.1">
    <property type="nucleotide sequence ID" value="NZ_CBCSBE010000002.1"/>
</dbReference>
<evidence type="ECO:0000256" key="1">
    <source>
        <dbReference type="SAM" id="Phobius"/>
    </source>
</evidence>
<keyword evidence="1" id="KW-0472">Membrane</keyword>
<organism evidence="2 3">
    <name type="scientific">Brevibacillus invocatus</name>
    <dbReference type="NCBI Taxonomy" id="173959"/>
    <lineage>
        <taxon>Bacteria</taxon>
        <taxon>Bacillati</taxon>
        <taxon>Bacillota</taxon>
        <taxon>Bacilli</taxon>
        <taxon>Bacillales</taxon>
        <taxon>Paenibacillaceae</taxon>
        <taxon>Brevibacillus</taxon>
    </lineage>
</organism>
<dbReference type="InterPro" id="IPR031306">
    <property type="entry name" value="CcdC"/>
</dbReference>
<dbReference type="PANTHER" id="PTHR39164">
    <property type="entry name" value="PROTEIN CCDC"/>
    <property type="match status" value="1"/>
</dbReference>
<evidence type="ECO:0000313" key="2">
    <source>
        <dbReference type="EMBL" id="RNB72270.1"/>
    </source>
</evidence>
<evidence type="ECO:0000313" key="3">
    <source>
        <dbReference type="Proteomes" id="UP000282028"/>
    </source>
</evidence>
<feature type="transmembrane region" description="Helical" evidence="1">
    <location>
        <begin position="6"/>
        <end position="26"/>
    </location>
</feature>
<sequence>METLSSSTLGLLIPIILAVFVIFLRMKRAKRPVSAKSIILPPFFMATGFAMFLFPGTLTSPAIDLTAFLAGIVLSIPLILTSRFEIVGEDIYLKPSKALFFILGGLLVVRLIVKLLINDSFTALQTAGLFFLLAFGMLATWRVAMLYMYRQVTKKALRT</sequence>
<dbReference type="Pfam" id="PF07301">
    <property type="entry name" value="DUF1453"/>
    <property type="match status" value="1"/>
</dbReference>
<dbReference type="InterPro" id="IPR058247">
    <property type="entry name" value="DUF1453"/>
</dbReference>
<feature type="transmembrane region" description="Helical" evidence="1">
    <location>
        <begin position="65"/>
        <end position="86"/>
    </location>
</feature>
<protein>
    <submittedName>
        <fullName evidence="2">Cytochrome c biogenesis protein CcdC</fullName>
    </submittedName>
</protein>
<name>A0A3M8C985_9BACL</name>
<accession>A0A3M8C985</accession>
<dbReference type="Proteomes" id="UP000282028">
    <property type="component" value="Unassembled WGS sequence"/>
</dbReference>
<proteinExistence type="predicted"/>
<keyword evidence="1" id="KW-0812">Transmembrane</keyword>
<dbReference type="PIRSF" id="PIRSF021441">
    <property type="entry name" value="DUF1453"/>
    <property type="match status" value="1"/>
</dbReference>
<dbReference type="AlphaFoldDB" id="A0A3M8C985"/>
<dbReference type="EMBL" id="RHHR01000026">
    <property type="protein sequence ID" value="RNB72270.1"/>
    <property type="molecule type" value="Genomic_DNA"/>
</dbReference>
<feature type="transmembrane region" description="Helical" evidence="1">
    <location>
        <begin position="98"/>
        <end position="117"/>
    </location>
</feature>
<keyword evidence="3" id="KW-1185">Reference proteome</keyword>
<feature type="transmembrane region" description="Helical" evidence="1">
    <location>
        <begin position="129"/>
        <end position="149"/>
    </location>
</feature>
<gene>
    <name evidence="2" type="ORF">EDM52_14030</name>
</gene>